<dbReference type="CDD" id="cd01949">
    <property type="entry name" value="GGDEF"/>
    <property type="match status" value="1"/>
</dbReference>
<dbReference type="GO" id="GO:0052621">
    <property type="term" value="F:diguanylate cyclase activity"/>
    <property type="evidence" value="ECO:0007669"/>
    <property type="project" value="UniProtKB-EC"/>
</dbReference>
<dbReference type="PANTHER" id="PTHR45138:SF9">
    <property type="entry name" value="DIGUANYLATE CYCLASE DGCM-RELATED"/>
    <property type="match status" value="1"/>
</dbReference>
<dbReference type="InterPro" id="IPR000160">
    <property type="entry name" value="GGDEF_dom"/>
</dbReference>
<keyword evidence="4" id="KW-0472">Membrane</keyword>
<evidence type="ECO:0000256" key="2">
    <source>
        <dbReference type="ARBA" id="ARBA00012528"/>
    </source>
</evidence>
<dbReference type="SMART" id="SM00267">
    <property type="entry name" value="GGDEF"/>
    <property type="match status" value="1"/>
</dbReference>
<organism evidence="6 7">
    <name type="scientific">Marinobacter similis</name>
    <dbReference type="NCBI Taxonomy" id="1420916"/>
    <lineage>
        <taxon>Bacteria</taxon>
        <taxon>Pseudomonadati</taxon>
        <taxon>Pseudomonadota</taxon>
        <taxon>Gammaproteobacteria</taxon>
        <taxon>Pseudomonadales</taxon>
        <taxon>Marinobacteraceae</taxon>
        <taxon>Marinobacter</taxon>
    </lineage>
</organism>
<gene>
    <name evidence="6" type="ORF">AU14_16110</name>
</gene>
<comment type="cofactor">
    <cofactor evidence="1">
        <name>Mg(2+)</name>
        <dbReference type="ChEBI" id="CHEBI:18420"/>
    </cofactor>
</comment>
<dbReference type="OrthoDB" id="9812260at2"/>
<comment type="catalytic activity">
    <reaction evidence="3">
        <text>2 GTP = 3',3'-c-di-GMP + 2 diphosphate</text>
        <dbReference type="Rhea" id="RHEA:24898"/>
        <dbReference type="ChEBI" id="CHEBI:33019"/>
        <dbReference type="ChEBI" id="CHEBI:37565"/>
        <dbReference type="ChEBI" id="CHEBI:58805"/>
        <dbReference type="EC" id="2.7.7.65"/>
    </reaction>
</comment>
<feature type="domain" description="GGDEF" evidence="5">
    <location>
        <begin position="196"/>
        <end position="325"/>
    </location>
</feature>
<evidence type="ECO:0000256" key="1">
    <source>
        <dbReference type="ARBA" id="ARBA00001946"/>
    </source>
</evidence>
<dbReference type="EC" id="2.7.7.65" evidence="2"/>
<dbReference type="AlphaFoldDB" id="W5YKE0"/>
<dbReference type="Proteomes" id="UP000061489">
    <property type="component" value="Chromosome"/>
</dbReference>
<dbReference type="EMBL" id="CP007151">
    <property type="protein sequence ID" value="AHI29546.1"/>
    <property type="molecule type" value="Genomic_DNA"/>
</dbReference>
<sequence length="342" mass="37488">MFYRLKTDFRLSIITLLGASAILGITPFAVYRFLQGNLLAAVVDVVILAGIVGSVACAWVTGRTKRSGLFLAVMTSSSAVVVGALTGEPGLFWLFPCLVTSFFLASPRLAILINLSAISAMMAQTEIFRSLVQMWSFAAGAVVVSASAYVFAFRNESQRERLEHLATIDPLTGVRNRRSMDQELAWAVANADRSGGVYSIALLDIDHFKQINDRYGHGVGDSVLVEMVALIQQHTRRTDRLFRYGGEEFVLLLPDTCDEGLKTVLNNLQQVLRKYLRHPGGTVTASFGVAQLIKREDVDAWLGRADAALYQAKESGRDCIIYAQAPSEHTEKAASRAEYSLT</sequence>
<accession>W5YKE0</accession>
<reference evidence="6 7" key="1">
    <citation type="journal article" date="2014" name="Genome Announc.">
        <title>Draft Genome Sequences of Marinobacter similis A3d10T and Marinobacter salarius R9SW1T.</title>
        <authorList>
            <person name="Ivanova E.P."/>
            <person name="Ng H.J."/>
            <person name="Webb H.K."/>
            <person name="Feng G."/>
            <person name="Oshima K."/>
            <person name="Hattori M."/>
            <person name="Ohkuma M."/>
            <person name="Sergeev A.F."/>
            <person name="Mikhailov V.V."/>
            <person name="Crawford R.J."/>
            <person name="Sawabe T."/>
        </authorList>
    </citation>
    <scope>NUCLEOTIDE SEQUENCE [LARGE SCALE GENOMIC DNA]</scope>
    <source>
        <strain evidence="6 7">A3d10</strain>
    </source>
</reference>
<dbReference type="KEGG" id="msx:AU14_16110"/>
<keyword evidence="4" id="KW-0812">Transmembrane</keyword>
<evidence type="ECO:0000313" key="7">
    <source>
        <dbReference type="Proteomes" id="UP000061489"/>
    </source>
</evidence>
<evidence type="ECO:0000256" key="4">
    <source>
        <dbReference type="SAM" id="Phobius"/>
    </source>
</evidence>
<feature type="transmembrane region" description="Helical" evidence="4">
    <location>
        <begin position="91"/>
        <end position="113"/>
    </location>
</feature>
<keyword evidence="4" id="KW-1133">Transmembrane helix</keyword>
<proteinExistence type="predicted"/>
<evidence type="ECO:0000256" key="3">
    <source>
        <dbReference type="ARBA" id="ARBA00034247"/>
    </source>
</evidence>
<dbReference type="FunFam" id="3.30.70.270:FF:000001">
    <property type="entry name" value="Diguanylate cyclase domain protein"/>
    <property type="match status" value="1"/>
</dbReference>
<keyword evidence="7" id="KW-1185">Reference proteome</keyword>
<feature type="transmembrane region" description="Helical" evidence="4">
    <location>
        <begin position="134"/>
        <end position="153"/>
    </location>
</feature>
<name>W5YKE0_9GAMM</name>
<dbReference type="SUPFAM" id="SSF55073">
    <property type="entry name" value="Nucleotide cyclase"/>
    <property type="match status" value="1"/>
</dbReference>
<feature type="transmembrane region" description="Helical" evidence="4">
    <location>
        <begin position="68"/>
        <end position="85"/>
    </location>
</feature>
<dbReference type="PANTHER" id="PTHR45138">
    <property type="entry name" value="REGULATORY COMPONENTS OF SENSORY TRANSDUCTION SYSTEM"/>
    <property type="match status" value="1"/>
</dbReference>
<dbReference type="NCBIfam" id="TIGR00254">
    <property type="entry name" value="GGDEF"/>
    <property type="match status" value="1"/>
</dbReference>
<dbReference type="InterPro" id="IPR043128">
    <property type="entry name" value="Rev_trsase/Diguanyl_cyclase"/>
</dbReference>
<dbReference type="InterPro" id="IPR029787">
    <property type="entry name" value="Nucleotide_cyclase"/>
</dbReference>
<dbReference type="InterPro" id="IPR050469">
    <property type="entry name" value="Diguanylate_Cyclase"/>
</dbReference>
<dbReference type="STRING" id="1420916.AU14_16110"/>
<evidence type="ECO:0000313" key="6">
    <source>
        <dbReference type="EMBL" id="AHI29546.1"/>
    </source>
</evidence>
<feature type="transmembrane region" description="Helical" evidence="4">
    <location>
        <begin position="39"/>
        <end position="61"/>
    </location>
</feature>
<dbReference type="Gene3D" id="3.30.70.270">
    <property type="match status" value="1"/>
</dbReference>
<dbReference type="Pfam" id="PF00990">
    <property type="entry name" value="GGDEF"/>
    <property type="match status" value="1"/>
</dbReference>
<dbReference type="PROSITE" id="PS50887">
    <property type="entry name" value="GGDEF"/>
    <property type="match status" value="1"/>
</dbReference>
<protein>
    <recommendedName>
        <fullName evidence="2">diguanylate cyclase</fullName>
        <ecNumber evidence="2">2.7.7.65</ecNumber>
    </recommendedName>
</protein>
<dbReference type="HOGENOM" id="CLU_000445_11_1_6"/>
<feature type="transmembrane region" description="Helical" evidence="4">
    <location>
        <begin position="12"/>
        <end position="33"/>
    </location>
</feature>
<evidence type="ECO:0000259" key="5">
    <source>
        <dbReference type="PROSITE" id="PS50887"/>
    </source>
</evidence>
<dbReference type="RefSeq" id="WP_041342298.1">
    <property type="nucleotide sequence ID" value="NZ_CP007151.1"/>
</dbReference>